<evidence type="ECO:0000256" key="8">
    <source>
        <dbReference type="ARBA" id="ARBA00023136"/>
    </source>
</evidence>
<dbReference type="PANTHER" id="PTHR12497">
    <property type="entry name" value="TAZ PROTEIN TAFAZZIN"/>
    <property type="match status" value="1"/>
</dbReference>
<organism evidence="14 15">
    <name type="scientific">Anisodus acutangulus</name>
    <dbReference type="NCBI Taxonomy" id="402998"/>
    <lineage>
        <taxon>Eukaryota</taxon>
        <taxon>Viridiplantae</taxon>
        <taxon>Streptophyta</taxon>
        <taxon>Embryophyta</taxon>
        <taxon>Tracheophyta</taxon>
        <taxon>Spermatophyta</taxon>
        <taxon>Magnoliopsida</taxon>
        <taxon>eudicotyledons</taxon>
        <taxon>Gunneridae</taxon>
        <taxon>Pentapetalae</taxon>
        <taxon>asterids</taxon>
        <taxon>lamiids</taxon>
        <taxon>Solanales</taxon>
        <taxon>Solanaceae</taxon>
        <taxon>Solanoideae</taxon>
        <taxon>Hyoscyameae</taxon>
        <taxon>Anisodus</taxon>
    </lineage>
</organism>
<keyword evidence="3" id="KW-0808">Transferase</keyword>
<evidence type="ECO:0000256" key="4">
    <source>
        <dbReference type="ARBA" id="ARBA00022787"/>
    </source>
</evidence>
<evidence type="ECO:0000256" key="1">
    <source>
        <dbReference type="ARBA" id="ARBA00004137"/>
    </source>
</evidence>
<keyword evidence="9" id="KW-0012">Acyltransferase</keyword>
<dbReference type="InterPro" id="IPR002123">
    <property type="entry name" value="Plipid/glycerol_acylTrfase"/>
</dbReference>
<evidence type="ECO:0000256" key="12">
    <source>
        <dbReference type="RuleBase" id="RU365062"/>
    </source>
</evidence>
<dbReference type="SUPFAM" id="SSF69593">
    <property type="entry name" value="Glycerol-3-phosphate (1)-acyltransferase"/>
    <property type="match status" value="1"/>
</dbReference>
<evidence type="ECO:0000256" key="10">
    <source>
        <dbReference type="ARBA" id="ARBA00024323"/>
    </source>
</evidence>
<protein>
    <recommendedName>
        <fullName evidence="12">Tafazzin family protein</fullName>
    </recommendedName>
</protein>
<dbReference type="GO" id="GO:0006644">
    <property type="term" value="P:phospholipid metabolic process"/>
    <property type="evidence" value="ECO:0007669"/>
    <property type="project" value="InterPro"/>
</dbReference>
<evidence type="ECO:0000256" key="7">
    <source>
        <dbReference type="ARBA" id="ARBA00023128"/>
    </source>
</evidence>
<comment type="catalytic activity">
    <reaction evidence="11">
        <text>1'-[1,2-diacyl-sn-glycero-3-phospho],3'-[1-acyl-sn-glycero-3-phospho]-glycerol + a 1,2-diacyl-sn-glycero-3-phosphocholine = a cardiolipin + a 1-acyl-sn-glycero-3-phosphocholine</text>
        <dbReference type="Rhea" id="RHEA:33731"/>
        <dbReference type="ChEBI" id="CHEBI:57643"/>
        <dbReference type="ChEBI" id="CHEBI:58168"/>
        <dbReference type="ChEBI" id="CHEBI:62237"/>
        <dbReference type="ChEBI" id="CHEBI:64743"/>
    </reaction>
    <physiologicalReaction direction="left-to-right" evidence="11">
        <dbReference type="Rhea" id="RHEA:33732"/>
    </physiologicalReaction>
    <physiologicalReaction direction="right-to-left" evidence="11">
        <dbReference type="Rhea" id="RHEA:33733"/>
    </physiologicalReaction>
</comment>
<dbReference type="InterPro" id="IPR000872">
    <property type="entry name" value="Tafazzin"/>
</dbReference>
<keyword evidence="4" id="KW-1000">Mitochondrion outer membrane</keyword>
<gene>
    <name evidence="14" type="ORF">K7X08_009371</name>
</gene>
<dbReference type="AlphaFoldDB" id="A0A9Q1N353"/>
<evidence type="ECO:0000256" key="9">
    <source>
        <dbReference type="ARBA" id="ARBA00023315"/>
    </source>
</evidence>
<keyword evidence="5" id="KW-0999">Mitochondrion inner membrane</keyword>
<dbReference type="CDD" id="cd07989">
    <property type="entry name" value="LPLAT_AGPAT-like"/>
    <property type="match status" value="1"/>
</dbReference>
<feature type="domain" description="Phospholipid/glycerol acyltransferase" evidence="13">
    <location>
        <begin position="28"/>
        <end position="135"/>
    </location>
</feature>
<evidence type="ECO:0000256" key="5">
    <source>
        <dbReference type="ARBA" id="ARBA00022792"/>
    </source>
</evidence>
<evidence type="ECO:0000256" key="2">
    <source>
        <dbReference type="ARBA" id="ARBA00010524"/>
    </source>
</evidence>
<proteinExistence type="inferred from homology"/>
<name>A0A9Q1N353_9SOLA</name>
<evidence type="ECO:0000259" key="13">
    <source>
        <dbReference type="SMART" id="SM00563"/>
    </source>
</evidence>
<dbReference type="Pfam" id="PF01553">
    <property type="entry name" value="Acyltransferase"/>
    <property type="match status" value="1"/>
</dbReference>
<dbReference type="Proteomes" id="UP001152561">
    <property type="component" value="Unassembled WGS sequence"/>
</dbReference>
<comment type="caution">
    <text evidence="14">The sequence shown here is derived from an EMBL/GenBank/DDBJ whole genome shotgun (WGS) entry which is preliminary data.</text>
</comment>
<dbReference type="SMART" id="SM00563">
    <property type="entry name" value="PlsC"/>
    <property type="match status" value="1"/>
</dbReference>
<evidence type="ECO:0000256" key="3">
    <source>
        <dbReference type="ARBA" id="ARBA00022679"/>
    </source>
</evidence>
<evidence type="ECO:0000256" key="11">
    <source>
        <dbReference type="ARBA" id="ARBA00047906"/>
    </source>
</evidence>
<accession>A0A9Q1N353</accession>
<keyword evidence="15" id="KW-1185">Reference proteome</keyword>
<keyword evidence="8" id="KW-0472">Membrane</keyword>
<dbReference type="GO" id="GO:0005743">
    <property type="term" value="C:mitochondrial inner membrane"/>
    <property type="evidence" value="ECO:0007669"/>
    <property type="project" value="UniProtKB-SubCell"/>
</dbReference>
<dbReference type="PANTHER" id="PTHR12497:SF0">
    <property type="entry name" value="TAFAZZIN"/>
    <property type="match status" value="1"/>
</dbReference>
<dbReference type="OrthoDB" id="193467at2759"/>
<keyword evidence="6" id="KW-0443">Lipid metabolism</keyword>
<dbReference type="GO" id="GO:0005741">
    <property type="term" value="C:mitochondrial outer membrane"/>
    <property type="evidence" value="ECO:0007669"/>
    <property type="project" value="UniProtKB-SubCell"/>
</dbReference>
<reference evidence="15" key="1">
    <citation type="journal article" date="2023" name="Proc. Natl. Acad. Sci. U.S.A.">
        <title>Genomic and structural basis for evolution of tropane alkaloid biosynthesis.</title>
        <authorList>
            <person name="Wanga Y.-J."/>
            <person name="Taina T."/>
            <person name="Yua J.-Y."/>
            <person name="Lia J."/>
            <person name="Xua B."/>
            <person name="Chenc J."/>
            <person name="D'Auriad J.C."/>
            <person name="Huanga J.-P."/>
            <person name="Huanga S.-X."/>
        </authorList>
    </citation>
    <scope>NUCLEOTIDE SEQUENCE [LARGE SCALE GENOMIC DNA]</scope>
    <source>
        <strain evidence="15">cv. KIB-2019</strain>
    </source>
</reference>
<dbReference type="EMBL" id="JAJAGQ010000001">
    <property type="protein sequence ID" value="KAJ8572860.1"/>
    <property type="molecule type" value="Genomic_DNA"/>
</dbReference>
<evidence type="ECO:0000313" key="14">
    <source>
        <dbReference type="EMBL" id="KAJ8572860.1"/>
    </source>
</evidence>
<keyword evidence="7" id="KW-0496">Mitochondrion</keyword>
<sequence>MHGLNRVQIYGAEKLHEVLVNRMENKPLITVSNHVAAMDDPLVIAALLPPNNPVTSAFFKHVKVLPVSRGDGIYQKRMDMAISKLNRGGWIHIFPEGSRSRDGGKTMGSIKRGIGRLVLDADNVPIVVPFVHTGVQDIMPVGAKLPRIGKTVTVLVGEPIEFDDLLAAREKDNMSRGKLYDAVSTRIGDLLQKLKAEVDRLAVQEALQSQHYHDSVGERATGIVQHIDWEALGMDNYISIEEDHVSPPRQEPSSEQPLVEKQVEENSQDRYFRLGFSGESGIVSRIRGHMGSTELVLFSARCLVNNRVKENFEDIQEIAPLKAWNNFWMPLYESQKDQVGHKRKRSYLGRKRTNPTVKIT</sequence>
<comment type="subcellular location">
    <subcellularLocation>
        <location evidence="1">Mitochondrion inner membrane</location>
        <topology evidence="1">Peripheral membrane protein</topology>
        <orientation evidence="1">Intermembrane side</orientation>
    </subcellularLocation>
    <subcellularLocation>
        <location evidence="10">Mitochondrion outer membrane</location>
        <topology evidence="10">Peripheral membrane protein</topology>
        <orientation evidence="10">Intermembrane side</orientation>
    </subcellularLocation>
</comment>
<dbReference type="GO" id="GO:0008374">
    <property type="term" value="F:O-acyltransferase activity"/>
    <property type="evidence" value="ECO:0007669"/>
    <property type="project" value="TreeGrafter"/>
</dbReference>
<evidence type="ECO:0000313" key="15">
    <source>
        <dbReference type="Proteomes" id="UP001152561"/>
    </source>
</evidence>
<evidence type="ECO:0000256" key="6">
    <source>
        <dbReference type="ARBA" id="ARBA00023098"/>
    </source>
</evidence>
<comment type="similarity">
    <text evidence="2 12">Belongs to the taffazin family.</text>
</comment>